<accession>A0A318RRX7</accession>
<organism evidence="2 3">
    <name type="scientific">Williamsia limnetica</name>
    <dbReference type="NCBI Taxonomy" id="882452"/>
    <lineage>
        <taxon>Bacteria</taxon>
        <taxon>Bacillati</taxon>
        <taxon>Actinomycetota</taxon>
        <taxon>Actinomycetes</taxon>
        <taxon>Mycobacteriales</taxon>
        <taxon>Nocardiaceae</taxon>
        <taxon>Williamsia</taxon>
    </lineage>
</organism>
<evidence type="ECO:0000259" key="1">
    <source>
        <dbReference type="Pfam" id="PF01261"/>
    </source>
</evidence>
<evidence type="ECO:0000313" key="2">
    <source>
        <dbReference type="EMBL" id="PYE18176.1"/>
    </source>
</evidence>
<dbReference type="InterPro" id="IPR013022">
    <property type="entry name" value="Xyl_isomerase-like_TIM-brl"/>
</dbReference>
<dbReference type="SUPFAM" id="SSF51658">
    <property type="entry name" value="Xylose isomerase-like"/>
    <property type="match status" value="1"/>
</dbReference>
<protein>
    <submittedName>
        <fullName evidence="2">4-hydroxyphenylpyruvate dioxygenase</fullName>
    </submittedName>
</protein>
<dbReference type="InterPro" id="IPR036237">
    <property type="entry name" value="Xyl_isomerase-like_sf"/>
</dbReference>
<keyword evidence="3" id="KW-1185">Reference proteome</keyword>
<dbReference type="Proteomes" id="UP000247591">
    <property type="component" value="Unassembled WGS sequence"/>
</dbReference>
<dbReference type="GO" id="GO:0051213">
    <property type="term" value="F:dioxygenase activity"/>
    <property type="evidence" value="ECO:0007669"/>
    <property type="project" value="UniProtKB-KW"/>
</dbReference>
<sequence>MKLCMATVSLGGGLDEKIDAIAAAGFDGIELLDTDLRESSMSPADCARRCGDLGLTIDLYQPFRRAEGVSYKEFDDVLKRFHSELEVMRQLGADSILVVSNTDDDAEGSRDLSTTQVAALSDAAAEQGMTVMFEALAWGTHISSVVDAWDVVREADHPNLSLVVDTFHLLAGGEGVDTLDALPHGAVGFFQLADAPWLSMDLKQWSRNHRCFPGEGEMDLLPSTASVFASGYDGPLSLEIFNPGYRERSPHEVARVGAQSLEGLVSALRSLRPTANEAAAEFVSPDTIGIHS</sequence>
<keyword evidence="2" id="KW-0670">Pyruvate</keyword>
<name>A0A318RRX7_WILLI</name>
<keyword evidence="2" id="KW-0223">Dioxygenase</keyword>
<dbReference type="RefSeq" id="WP_110469513.1">
    <property type="nucleotide sequence ID" value="NZ_QJSP01000005.1"/>
</dbReference>
<feature type="domain" description="Xylose isomerase-like TIM barrel" evidence="1">
    <location>
        <begin position="18"/>
        <end position="261"/>
    </location>
</feature>
<dbReference type="EMBL" id="QJSP01000005">
    <property type="protein sequence ID" value="PYE18176.1"/>
    <property type="molecule type" value="Genomic_DNA"/>
</dbReference>
<comment type="caution">
    <text evidence="2">The sequence shown here is derived from an EMBL/GenBank/DDBJ whole genome shotgun (WGS) entry which is preliminary data.</text>
</comment>
<keyword evidence="2" id="KW-0560">Oxidoreductase</keyword>
<dbReference type="Pfam" id="PF01261">
    <property type="entry name" value="AP_endonuc_2"/>
    <property type="match status" value="1"/>
</dbReference>
<dbReference type="AlphaFoldDB" id="A0A318RRX7"/>
<evidence type="ECO:0000313" key="3">
    <source>
        <dbReference type="Proteomes" id="UP000247591"/>
    </source>
</evidence>
<proteinExistence type="predicted"/>
<reference evidence="2 3" key="1">
    <citation type="submission" date="2018-06" db="EMBL/GenBank/DDBJ databases">
        <title>Genomic Encyclopedia of Type Strains, Phase IV (KMG-IV): sequencing the most valuable type-strain genomes for metagenomic binning, comparative biology and taxonomic classification.</title>
        <authorList>
            <person name="Goeker M."/>
        </authorList>
    </citation>
    <scope>NUCLEOTIDE SEQUENCE [LARGE SCALE GENOMIC DNA]</scope>
    <source>
        <strain evidence="2 3">DSM 45521</strain>
    </source>
</reference>
<dbReference type="PANTHER" id="PTHR12110">
    <property type="entry name" value="HYDROXYPYRUVATE ISOMERASE"/>
    <property type="match status" value="1"/>
</dbReference>
<gene>
    <name evidence="2" type="ORF">DFR67_105321</name>
</gene>
<dbReference type="PANTHER" id="PTHR12110:SF21">
    <property type="entry name" value="XYLOSE ISOMERASE-LIKE TIM BARREL DOMAIN-CONTAINING PROTEIN"/>
    <property type="match status" value="1"/>
</dbReference>
<dbReference type="InterPro" id="IPR050312">
    <property type="entry name" value="IolE/XylAMocC-like"/>
</dbReference>
<dbReference type="OrthoDB" id="9780241at2"/>
<dbReference type="Gene3D" id="3.20.20.150">
    <property type="entry name" value="Divalent-metal-dependent TIM barrel enzymes"/>
    <property type="match status" value="1"/>
</dbReference>